<dbReference type="PATRIC" id="fig|471514.4.peg.1402"/>
<protein>
    <recommendedName>
        <fullName evidence="4">Stage III sporulation protein AG</fullName>
    </recommendedName>
</protein>
<feature type="compositionally biased region" description="Low complexity" evidence="1">
    <location>
        <begin position="103"/>
        <end position="121"/>
    </location>
</feature>
<evidence type="ECO:0008006" key="4">
    <source>
        <dbReference type="Google" id="ProtNLM"/>
    </source>
</evidence>
<dbReference type="STRING" id="471514.AN477_13495"/>
<evidence type="ECO:0000313" key="3">
    <source>
        <dbReference type="Proteomes" id="UP000050482"/>
    </source>
</evidence>
<sequence>MLGALGVLFILVGSFWKSGAAAVSTIGSGPSSTSASTSTAASISSTNGSGGPSSSSDPILQMETNYDNQLTQIIDQLQGVNSAVVMVTLDSTNQLSVASNERQTTQTQKGTAGQSSSQSTTEDNSVFTQHTADGSTIPFVTSQQSPKVRGVVVLVNAKDFFVAKAEIIDAIGHVLDVPAYKISVEPKRSNP</sequence>
<reference evidence="2 3" key="1">
    <citation type="submission" date="2015-09" db="EMBL/GenBank/DDBJ databases">
        <title>Draft genome sequence of Alicyclobacillus ferrooxydans DSM 22381.</title>
        <authorList>
            <person name="Hemp J."/>
        </authorList>
    </citation>
    <scope>NUCLEOTIDE SEQUENCE [LARGE SCALE GENOMIC DNA]</scope>
    <source>
        <strain evidence="2 3">TC-34</strain>
    </source>
</reference>
<dbReference type="OrthoDB" id="2381602at2"/>
<gene>
    <name evidence="2" type="ORF">AN477_13495</name>
</gene>
<accession>A0A0P9CCJ4</accession>
<comment type="caution">
    <text evidence="2">The sequence shown here is derived from an EMBL/GenBank/DDBJ whole genome shotgun (WGS) entry which is preliminary data.</text>
</comment>
<dbReference type="AlphaFoldDB" id="A0A0P9CCJ4"/>
<evidence type="ECO:0000313" key="2">
    <source>
        <dbReference type="EMBL" id="KPV43252.1"/>
    </source>
</evidence>
<evidence type="ECO:0000256" key="1">
    <source>
        <dbReference type="SAM" id="MobiDB-lite"/>
    </source>
</evidence>
<organism evidence="2 3">
    <name type="scientific">Alicyclobacillus ferrooxydans</name>
    <dbReference type="NCBI Taxonomy" id="471514"/>
    <lineage>
        <taxon>Bacteria</taxon>
        <taxon>Bacillati</taxon>
        <taxon>Bacillota</taxon>
        <taxon>Bacilli</taxon>
        <taxon>Bacillales</taxon>
        <taxon>Alicyclobacillaceae</taxon>
        <taxon>Alicyclobacillus</taxon>
    </lineage>
</organism>
<feature type="compositionally biased region" description="Low complexity" evidence="1">
    <location>
        <begin position="26"/>
        <end position="56"/>
    </location>
</feature>
<keyword evidence="3" id="KW-1185">Reference proteome</keyword>
<name>A0A0P9CCJ4_9BACL</name>
<dbReference type="EMBL" id="LJCO01000054">
    <property type="protein sequence ID" value="KPV43252.1"/>
    <property type="molecule type" value="Genomic_DNA"/>
</dbReference>
<proteinExistence type="predicted"/>
<dbReference type="Proteomes" id="UP000050482">
    <property type="component" value="Unassembled WGS sequence"/>
</dbReference>
<dbReference type="RefSeq" id="WP_054969683.1">
    <property type="nucleotide sequence ID" value="NZ_LJCO01000054.1"/>
</dbReference>
<feature type="region of interest" description="Disordered" evidence="1">
    <location>
        <begin position="96"/>
        <end position="126"/>
    </location>
</feature>
<feature type="region of interest" description="Disordered" evidence="1">
    <location>
        <begin position="26"/>
        <end position="60"/>
    </location>
</feature>